<organism evidence="9 10">
    <name type="scientific">Dinoponera quadriceps</name>
    <name type="common">South American ant</name>
    <dbReference type="NCBI Taxonomy" id="609295"/>
    <lineage>
        <taxon>Eukaryota</taxon>
        <taxon>Metazoa</taxon>
        <taxon>Ecdysozoa</taxon>
        <taxon>Arthropoda</taxon>
        <taxon>Hexapoda</taxon>
        <taxon>Insecta</taxon>
        <taxon>Pterygota</taxon>
        <taxon>Neoptera</taxon>
        <taxon>Endopterygota</taxon>
        <taxon>Hymenoptera</taxon>
        <taxon>Apocrita</taxon>
        <taxon>Aculeata</taxon>
        <taxon>Formicoidea</taxon>
        <taxon>Formicidae</taxon>
        <taxon>Ponerinae</taxon>
        <taxon>Ponerini</taxon>
        <taxon>Dinoponera</taxon>
    </lineage>
</organism>
<evidence type="ECO:0000256" key="2">
    <source>
        <dbReference type="ARBA" id="ARBA00004738"/>
    </source>
</evidence>
<comment type="pathway">
    <text evidence="3">Cofactor metabolism; pyridoxal 5'-phosphate salvage; pyridoxal 5'-phosphate from pyridoxine 5'-phosphate: step 1/1.</text>
</comment>
<protein>
    <recommendedName>
        <fullName evidence="4">pyridoxal 5'-phosphate synthase</fullName>
        <ecNumber evidence="4">1.4.3.5</ecNumber>
    </recommendedName>
</protein>
<evidence type="ECO:0000256" key="1">
    <source>
        <dbReference type="ARBA" id="ARBA00001917"/>
    </source>
</evidence>
<evidence type="ECO:0000313" key="10">
    <source>
        <dbReference type="RefSeq" id="XP_014469209.1"/>
    </source>
</evidence>
<keyword evidence="5" id="KW-0285">Flavoprotein</keyword>
<evidence type="ECO:0000259" key="8">
    <source>
        <dbReference type="Pfam" id="PF10590"/>
    </source>
</evidence>
<keyword evidence="7" id="KW-0560">Oxidoreductase</keyword>
<evidence type="ECO:0000256" key="4">
    <source>
        <dbReference type="ARBA" id="ARBA00012801"/>
    </source>
</evidence>
<gene>
    <name evidence="10" type="primary">LOC106741588</name>
</gene>
<dbReference type="SUPFAM" id="SSF50475">
    <property type="entry name" value="FMN-binding split barrel"/>
    <property type="match status" value="1"/>
</dbReference>
<proteinExistence type="predicted"/>
<evidence type="ECO:0000256" key="6">
    <source>
        <dbReference type="ARBA" id="ARBA00022643"/>
    </source>
</evidence>
<dbReference type="EC" id="1.4.3.5" evidence="4"/>
<accession>A0A6P3WU67</accession>
<dbReference type="AlphaFoldDB" id="A0A6P3WU67"/>
<dbReference type="OrthoDB" id="303614at2759"/>
<sequence length="209" mass="24773">MLCATICRGKWCRISLFFMEKTKNVDRANLARIDPTDDPVDLFKVWRDEAIQFHEGIVDVCCVATSSKHSKISSRNLLLREFDNDGFVIMTDARSRKVDDMVRIEGSMKKLEKPAYEYMYEKEPLYCKIRSYLCHQDQLADWDDLNRRYNEILAEAKKNGENLPMPDHYVAYKLAPEMMEFYYGRDELIADRIRYENSTRCWEHQRIAA</sequence>
<dbReference type="Pfam" id="PF10590">
    <property type="entry name" value="PNP_phzG_C"/>
    <property type="match status" value="1"/>
</dbReference>
<dbReference type="PANTHER" id="PTHR10851">
    <property type="entry name" value="PYRIDOXINE-5-PHOSPHATE OXIDASE"/>
    <property type="match status" value="1"/>
</dbReference>
<feature type="domain" description="Pyridoxine 5'-phosphate oxidase dimerisation C-terminal" evidence="8">
    <location>
        <begin position="170"/>
        <end position="208"/>
    </location>
</feature>
<dbReference type="GO" id="GO:0010181">
    <property type="term" value="F:FMN binding"/>
    <property type="evidence" value="ECO:0007669"/>
    <property type="project" value="InterPro"/>
</dbReference>
<dbReference type="RefSeq" id="XP_014469209.1">
    <property type="nucleotide sequence ID" value="XM_014613723.1"/>
</dbReference>
<dbReference type="UniPathway" id="UPA01068">
    <property type="reaction ID" value="UER00304"/>
</dbReference>
<keyword evidence="9" id="KW-1185">Reference proteome</keyword>
<dbReference type="GO" id="GO:0004733">
    <property type="term" value="F:pyridoxamine phosphate oxidase activity"/>
    <property type="evidence" value="ECO:0007669"/>
    <property type="project" value="UniProtKB-EC"/>
</dbReference>
<dbReference type="PANTHER" id="PTHR10851:SF4">
    <property type="entry name" value="PYRIDOXAL 5'-PHOSPHATE SYNTHASE"/>
    <property type="match status" value="1"/>
</dbReference>
<dbReference type="GO" id="GO:0008615">
    <property type="term" value="P:pyridoxine biosynthetic process"/>
    <property type="evidence" value="ECO:0007669"/>
    <property type="project" value="InterPro"/>
</dbReference>
<dbReference type="GeneID" id="106741588"/>
<dbReference type="InterPro" id="IPR000659">
    <property type="entry name" value="Pyridox_Oxase"/>
</dbReference>
<dbReference type="InterPro" id="IPR012349">
    <property type="entry name" value="Split_barrel_FMN-bd"/>
</dbReference>
<keyword evidence="6" id="KW-0288">FMN</keyword>
<name>A0A6P3WU67_DINQU</name>
<reference evidence="10" key="1">
    <citation type="submission" date="2025-08" db="UniProtKB">
        <authorList>
            <consortium name="RefSeq"/>
        </authorList>
    </citation>
    <scope>IDENTIFICATION</scope>
</reference>
<dbReference type="InterPro" id="IPR019576">
    <property type="entry name" value="Pyridoxamine_oxidase_dimer_C"/>
</dbReference>
<comment type="pathway">
    <text evidence="2">Cofactor metabolism; pyridoxal 5'-phosphate salvage; pyridoxal 5'-phosphate from pyridoxamine 5'-phosphate: step 1/1.</text>
</comment>
<dbReference type="Gene3D" id="2.30.110.10">
    <property type="entry name" value="Electron Transport, Fmn-binding Protein, Chain A"/>
    <property type="match status" value="2"/>
</dbReference>
<evidence type="ECO:0000256" key="7">
    <source>
        <dbReference type="ARBA" id="ARBA00023002"/>
    </source>
</evidence>
<dbReference type="Proteomes" id="UP000515204">
    <property type="component" value="Unplaced"/>
</dbReference>
<dbReference type="PIRSF" id="PIRSF000190">
    <property type="entry name" value="Pyd_amn-ph_oxd"/>
    <property type="match status" value="1"/>
</dbReference>
<evidence type="ECO:0000256" key="3">
    <source>
        <dbReference type="ARBA" id="ARBA00005037"/>
    </source>
</evidence>
<comment type="cofactor">
    <cofactor evidence="1">
        <name>FMN</name>
        <dbReference type="ChEBI" id="CHEBI:58210"/>
    </cofactor>
</comment>
<evidence type="ECO:0000313" key="9">
    <source>
        <dbReference type="Proteomes" id="UP000515204"/>
    </source>
</evidence>
<evidence type="ECO:0000256" key="5">
    <source>
        <dbReference type="ARBA" id="ARBA00022630"/>
    </source>
</evidence>